<keyword evidence="2" id="KW-1185">Reference proteome</keyword>
<evidence type="ECO:0000313" key="2">
    <source>
        <dbReference type="Proteomes" id="UP001162992"/>
    </source>
</evidence>
<comment type="caution">
    <text evidence="1">The sequence shown here is derived from an EMBL/GenBank/DDBJ whole genome shotgun (WGS) entry which is preliminary data.</text>
</comment>
<dbReference type="Proteomes" id="UP001162992">
    <property type="component" value="Chromosome 22"/>
</dbReference>
<name>A0ACC2AI41_DIPCM</name>
<protein>
    <submittedName>
        <fullName evidence="1">Uncharacterized protein</fullName>
    </submittedName>
</protein>
<dbReference type="EMBL" id="CM055113">
    <property type="protein sequence ID" value="KAJ7516624.1"/>
    <property type="molecule type" value="Genomic_DNA"/>
</dbReference>
<organism evidence="1 2">
    <name type="scientific">Diphasiastrum complanatum</name>
    <name type="common">Issler's clubmoss</name>
    <name type="synonym">Lycopodium complanatum</name>
    <dbReference type="NCBI Taxonomy" id="34168"/>
    <lineage>
        <taxon>Eukaryota</taxon>
        <taxon>Viridiplantae</taxon>
        <taxon>Streptophyta</taxon>
        <taxon>Embryophyta</taxon>
        <taxon>Tracheophyta</taxon>
        <taxon>Lycopodiopsida</taxon>
        <taxon>Lycopodiales</taxon>
        <taxon>Lycopodiaceae</taxon>
        <taxon>Lycopodioideae</taxon>
        <taxon>Diphasiastrum</taxon>
    </lineage>
</organism>
<accession>A0ACC2AI41</accession>
<reference evidence="2" key="1">
    <citation type="journal article" date="2024" name="Proc. Natl. Acad. Sci. U.S.A.">
        <title>Extraordinary preservation of gene collinearity over three hundred million years revealed in homosporous lycophytes.</title>
        <authorList>
            <person name="Li C."/>
            <person name="Wickell D."/>
            <person name="Kuo L.Y."/>
            <person name="Chen X."/>
            <person name="Nie B."/>
            <person name="Liao X."/>
            <person name="Peng D."/>
            <person name="Ji J."/>
            <person name="Jenkins J."/>
            <person name="Williams M."/>
            <person name="Shu S."/>
            <person name="Plott C."/>
            <person name="Barry K."/>
            <person name="Rajasekar S."/>
            <person name="Grimwood J."/>
            <person name="Han X."/>
            <person name="Sun S."/>
            <person name="Hou Z."/>
            <person name="He W."/>
            <person name="Dai G."/>
            <person name="Sun C."/>
            <person name="Schmutz J."/>
            <person name="Leebens-Mack J.H."/>
            <person name="Li F.W."/>
            <person name="Wang L."/>
        </authorList>
    </citation>
    <scope>NUCLEOTIDE SEQUENCE [LARGE SCALE GENOMIC DNA]</scope>
    <source>
        <strain evidence="2">cv. PW_Plant_1</strain>
    </source>
</reference>
<proteinExistence type="predicted"/>
<sequence>MCVSGGMRRHAPGPMAPPGPPGSASDPWLVRQDSLAPMAPPARLAGAGTRVPLPTLYALKLHGWACPRVDTPQARSLKPHMGTCIHPSNASHGHPAVALAPQRALGLGRFP</sequence>
<gene>
    <name evidence="1" type="ORF">O6H91_22G064900</name>
</gene>
<evidence type="ECO:0000313" key="1">
    <source>
        <dbReference type="EMBL" id="KAJ7516624.1"/>
    </source>
</evidence>